<dbReference type="InterPro" id="IPR012337">
    <property type="entry name" value="RNaseH-like_sf"/>
</dbReference>
<dbReference type="SUPFAM" id="SSF53098">
    <property type="entry name" value="Ribonuclease H-like"/>
    <property type="match status" value="1"/>
</dbReference>
<dbReference type="PANTHER" id="PTHR37319:SF1">
    <property type="entry name" value="TRANSPOSASE TN5 DIMERISATION DOMAIN-CONTAINING PROTEIN"/>
    <property type="match status" value="1"/>
</dbReference>
<dbReference type="InterPro" id="IPR014737">
    <property type="entry name" value="Transposase_Tn5-like_C"/>
</dbReference>
<dbReference type="Gene3D" id="1.10.740.10">
    <property type="entry name" value="Transferase Inhibitor Protein From Tn5, Chain"/>
    <property type="match status" value="1"/>
</dbReference>
<name>A0A8J3DLA7_9BACT</name>
<protein>
    <submittedName>
        <fullName evidence="2">IS4 family transposase</fullName>
    </submittedName>
</protein>
<dbReference type="Gene3D" id="1.10.246.40">
    <property type="entry name" value="Tn5 transposase, domain 1"/>
    <property type="match status" value="1"/>
</dbReference>
<dbReference type="EMBL" id="BMXG01000038">
    <property type="protein sequence ID" value="GHC13827.1"/>
    <property type="molecule type" value="Genomic_DNA"/>
</dbReference>
<reference evidence="2" key="1">
    <citation type="journal article" date="2014" name="Int. J. Syst. Evol. Microbiol.">
        <title>Complete genome sequence of Corynebacterium casei LMG S-19264T (=DSM 44701T), isolated from a smear-ripened cheese.</title>
        <authorList>
            <consortium name="US DOE Joint Genome Institute (JGI-PGF)"/>
            <person name="Walter F."/>
            <person name="Albersmeier A."/>
            <person name="Kalinowski J."/>
            <person name="Ruckert C."/>
        </authorList>
    </citation>
    <scope>NUCLEOTIDE SEQUENCE</scope>
    <source>
        <strain evidence="2">KCTC 12870</strain>
    </source>
</reference>
<dbReference type="InterPro" id="IPR038215">
    <property type="entry name" value="TN5-like_N_sf"/>
</dbReference>
<reference evidence="2" key="2">
    <citation type="submission" date="2020-09" db="EMBL/GenBank/DDBJ databases">
        <authorList>
            <person name="Sun Q."/>
            <person name="Kim S."/>
        </authorList>
    </citation>
    <scope>NUCLEOTIDE SEQUENCE</scope>
    <source>
        <strain evidence="2">KCTC 12870</strain>
    </source>
</reference>
<dbReference type="PANTHER" id="PTHR37319">
    <property type="entry name" value="TRANSPOSASE"/>
    <property type="match status" value="1"/>
</dbReference>
<dbReference type="Proteomes" id="UP000642829">
    <property type="component" value="Unassembled WGS sequence"/>
</dbReference>
<keyword evidence="3" id="KW-1185">Reference proteome</keyword>
<dbReference type="AlphaFoldDB" id="A0A8J3DLA7"/>
<evidence type="ECO:0000313" key="3">
    <source>
        <dbReference type="Proteomes" id="UP000642829"/>
    </source>
</evidence>
<evidence type="ECO:0000313" key="2">
    <source>
        <dbReference type="EMBL" id="GHC13827.1"/>
    </source>
</evidence>
<dbReference type="InterPro" id="IPR014735">
    <property type="entry name" value="Transposase_Tn5-like_N"/>
</dbReference>
<proteinExistence type="predicted"/>
<feature type="domain" description="Transposase Tn5-like N-terminal" evidence="1">
    <location>
        <begin position="2"/>
        <end position="42"/>
    </location>
</feature>
<dbReference type="InterPro" id="IPR054836">
    <property type="entry name" value="Tn5_transposase"/>
</dbReference>
<dbReference type="NCBIfam" id="NF033590">
    <property type="entry name" value="transpos_IS4_3"/>
    <property type="match status" value="1"/>
</dbReference>
<sequence length="471" mass="53485">MSKRFRTVLQQLDGASAESIPWACQDWSNAKAAYRFFDNDRVSDADILAGHFRSTSERFASTCGTVLVLHDTTEFCYQRENIGLLHKPRLAQNAQWREKHPLRGLSMHSSLVVTTGGVPLGLGAARFWTRNKFKGANALKRKINPTRVPIEQKESIRWLLNLRESTSLLGKPDRCVHIGDRESDIFELFCAAHETGSHFLVRTCVDRLVNDGSCLCFRFVHCFGSFLEPSSEPQIKCAKQYLRYLAKEMAVVPVKGLHRIEVPDSKDKLAKVVLELEYRKIHIRPPVGKQSNYPPLDLTVLHAVERDAPQGRAPIEWKLLTDLPVASRKQAIEKLQWYALRWKIEVFHKVLKSGCKVEASGLRTAKRLIRLIATCCILAWRIFWMTMVNREEPQAPASIALIVDEIRVLDRLRAAKSNTTNKPLLLSDYITQIAKLGGYLARARDPAPGNIIMWRGLTRLADFTFGFSLKS</sequence>
<organism evidence="2 3">
    <name type="scientific">Cerasicoccus arenae</name>
    <dbReference type="NCBI Taxonomy" id="424488"/>
    <lineage>
        <taxon>Bacteria</taxon>
        <taxon>Pseudomonadati</taxon>
        <taxon>Verrucomicrobiota</taxon>
        <taxon>Opitutia</taxon>
        <taxon>Puniceicoccales</taxon>
        <taxon>Cerasicoccaceae</taxon>
        <taxon>Cerasicoccus</taxon>
    </lineage>
</organism>
<gene>
    <name evidence="2" type="ORF">GCM10007047_33930</name>
</gene>
<accession>A0A8J3DLA7</accession>
<dbReference type="InterPro" id="IPR047768">
    <property type="entry name" value="Tn5p-like"/>
</dbReference>
<dbReference type="Gene3D" id="3.90.350.10">
    <property type="entry name" value="Transposase Inhibitor Protein From Tn5, Chain A, domain 1"/>
    <property type="match status" value="1"/>
</dbReference>
<dbReference type="Pfam" id="PF14706">
    <property type="entry name" value="Tnp_DNA_bind"/>
    <property type="match status" value="1"/>
</dbReference>
<comment type="caution">
    <text evidence="2">The sequence shown here is derived from an EMBL/GenBank/DDBJ whole genome shotgun (WGS) entry which is preliminary data.</text>
</comment>
<evidence type="ECO:0000259" key="1">
    <source>
        <dbReference type="Pfam" id="PF14706"/>
    </source>
</evidence>